<dbReference type="RefSeq" id="WP_280523372.1">
    <property type="nucleotide sequence ID" value="NZ_CP022603.1"/>
</dbReference>
<name>A0A248UE29_9HYPH</name>
<organism evidence="1 2">
    <name type="scientific">Ochrobactrum quorumnocens</name>
    <dbReference type="NCBI Taxonomy" id="271865"/>
    <lineage>
        <taxon>Bacteria</taxon>
        <taxon>Pseudomonadati</taxon>
        <taxon>Pseudomonadota</taxon>
        <taxon>Alphaproteobacteria</taxon>
        <taxon>Hyphomicrobiales</taxon>
        <taxon>Brucellaceae</taxon>
        <taxon>Brucella/Ochrobactrum group</taxon>
        <taxon>Ochrobactrum</taxon>
    </lineage>
</organism>
<evidence type="ECO:0000313" key="1">
    <source>
        <dbReference type="EMBL" id="ASV84661.1"/>
    </source>
</evidence>
<gene>
    <name evidence="1" type="ORF">CES85_5456</name>
</gene>
<dbReference type="EMBL" id="CP022603">
    <property type="protein sequence ID" value="ASV84661.1"/>
    <property type="molecule type" value="Genomic_DNA"/>
</dbReference>
<accession>A0A248UE29</accession>
<evidence type="ECO:0000313" key="2">
    <source>
        <dbReference type="Proteomes" id="UP000215256"/>
    </source>
</evidence>
<proteinExistence type="predicted"/>
<dbReference type="Proteomes" id="UP000215256">
    <property type="component" value="Chromosome 2"/>
</dbReference>
<reference evidence="1 2" key="1">
    <citation type="submission" date="2017-07" db="EMBL/GenBank/DDBJ databases">
        <title>Phylogenetic study on the rhizospheric bacterium Ochrobactrum sp. A44.</title>
        <authorList>
            <person name="Krzyzanowska D.M."/>
            <person name="Ossowicki A."/>
            <person name="Rajewska M."/>
            <person name="Maciag T."/>
            <person name="Kaczynski Z."/>
            <person name="Czerwicka M."/>
            <person name="Jafra S."/>
        </authorList>
    </citation>
    <scope>NUCLEOTIDE SEQUENCE [LARGE SCALE GENOMIC DNA]</scope>
    <source>
        <strain evidence="1 2">A44</strain>
    </source>
</reference>
<dbReference type="AlphaFoldDB" id="A0A248UE29"/>
<dbReference type="KEGG" id="och:CES85_5456"/>
<sequence length="43" mass="4799">MDELRAYNSSLRDWLAQKLMDDARGGSTWGKVVEGATARIRSS</sequence>
<protein>
    <submittedName>
        <fullName evidence="1">Uncharacterized protein</fullName>
    </submittedName>
</protein>